<keyword evidence="1" id="KW-0175">Coiled coil</keyword>
<name>A0A2T4BUK1_TRILO</name>
<dbReference type="Proteomes" id="UP000240760">
    <property type="component" value="Unassembled WGS sequence"/>
</dbReference>
<evidence type="ECO:0000313" key="3">
    <source>
        <dbReference type="EMBL" id="PTB72984.1"/>
    </source>
</evidence>
<feature type="compositionally biased region" description="Polar residues" evidence="2">
    <location>
        <begin position="73"/>
        <end position="87"/>
    </location>
</feature>
<reference evidence="3 4" key="1">
    <citation type="submission" date="2016-07" db="EMBL/GenBank/DDBJ databases">
        <title>Multiple horizontal gene transfer events from other fungi enriched the ability of initially mycotrophic Trichoderma (Ascomycota) to feed on dead plant biomass.</title>
        <authorList>
            <consortium name="DOE Joint Genome Institute"/>
            <person name="Aerts A."/>
            <person name="Atanasova L."/>
            <person name="Chenthamara K."/>
            <person name="Zhang J."/>
            <person name="Grujic M."/>
            <person name="Henrissat B."/>
            <person name="Kuo A."/>
            <person name="Salamov A."/>
            <person name="Lipzen A."/>
            <person name="Labutti K."/>
            <person name="Barry K."/>
            <person name="Miao Y."/>
            <person name="Rahimi M.J."/>
            <person name="Shen Q."/>
            <person name="Grigoriev I.V."/>
            <person name="Kubicek C.P."/>
            <person name="Druzhinina I.S."/>
        </authorList>
    </citation>
    <scope>NUCLEOTIDE SEQUENCE [LARGE SCALE GENOMIC DNA]</scope>
    <source>
        <strain evidence="3 4">ATCC 18648</strain>
    </source>
</reference>
<feature type="region of interest" description="Disordered" evidence="2">
    <location>
        <begin position="120"/>
        <end position="141"/>
    </location>
</feature>
<proteinExistence type="predicted"/>
<accession>A0A2T4BUK1</accession>
<sequence>MKASTGVFGEAYASCFSCLTCWEPFAFRLDESPERRDNNRHIRIISDQPLSHPPPMAVPEVELARPSWRQKVQRTFSSGQPGFSSRSRAQRDGTRPQLQISAPFEFRHVDSGSFQFPFPAQRPSRPWESPLTPDTPETPFEPLQLNVLSSGKELSPMLPDFDFPREMTPPSLVHLPGRPFRDDSSPCHQRNTSSPSFHIPRKNVAAPPPPRSPEVSPLQLASHKQTRPRAYTPSDMETIKERVASAMNEVEQLQRKINDIIERQSLYTASRPSTAHSMARTIPEAAEVPVIPALPPAAPSFAERLNTEVSLPNTGPVTASVHISQLEAYEETLDSIRQFSQSRRAQQSSPPPPPPPPPPLPLVLRPPLRKKKSFSRVSTWLFPDSDRARKQSLDSVTNVPRPIKGSEGFYQCVTPPRRPLRQSTETFDTLSTWSTNDGDRTVPSAWSPRSTPSKNEREEDEDVFIDRRATFGMHNVADPAAVNVGVAI</sequence>
<evidence type="ECO:0000313" key="4">
    <source>
        <dbReference type="Proteomes" id="UP000240760"/>
    </source>
</evidence>
<evidence type="ECO:0000256" key="1">
    <source>
        <dbReference type="SAM" id="Coils"/>
    </source>
</evidence>
<dbReference type="STRING" id="983965.A0A2T4BUK1"/>
<organism evidence="3 4">
    <name type="scientific">Trichoderma longibrachiatum ATCC 18648</name>
    <dbReference type="NCBI Taxonomy" id="983965"/>
    <lineage>
        <taxon>Eukaryota</taxon>
        <taxon>Fungi</taxon>
        <taxon>Dikarya</taxon>
        <taxon>Ascomycota</taxon>
        <taxon>Pezizomycotina</taxon>
        <taxon>Sordariomycetes</taxon>
        <taxon>Hypocreomycetidae</taxon>
        <taxon>Hypocreales</taxon>
        <taxon>Hypocreaceae</taxon>
        <taxon>Trichoderma</taxon>
    </lineage>
</organism>
<feature type="coiled-coil region" evidence="1">
    <location>
        <begin position="236"/>
        <end position="263"/>
    </location>
</feature>
<evidence type="ECO:0000256" key="2">
    <source>
        <dbReference type="SAM" id="MobiDB-lite"/>
    </source>
</evidence>
<keyword evidence="4" id="KW-1185">Reference proteome</keyword>
<dbReference type="AlphaFoldDB" id="A0A2T4BUK1"/>
<feature type="region of interest" description="Disordered" evidence="2">
    <location>
        <begin position="177"/>
        <end position="232"/>
    </location>
</feature>
<gene>
    <name evidence="3" type="ORF">M440DRAFT_1433188</name>
</gene>
<feature type="region of interest" description="Disordered" evidence="2">
    <location>
        <begin position="430"/>
        <end position="460"/>
    </location>
</feature>
<protein>
    <submittedName>
        <fullName evidence="3">Uncharacterized protein</fullName>
    </submittedName>
</protein>
<feature type="compositionally biased region" description="Pro residues" evidence="2">
    <location>
        <begin position="349"/>
        <end position="361"/>
    </location>
</feature>
<feature type="region of interest" description="Disordered" evidence="2">
    <location>
        <begin position="340"/>
        <end position="365"/>
    </location>
</feature>
<feature type="region of interest" description="Disordered" evidence="2">
    <location>
        <begin position="70"/>
        <end position="96"/>
    </location>
</feature>
<feature type="compositionally biased region" description="Polar residues" evidence="2">
    <location>
        <begin position="186"/>
        <end position="196"/>
    </location>
</feature>
<dbReference type="OrthoDB" id="3595619at2759"/>
<dbReference type="EMBL" id="KZ679139">
    <property type="protein sequence ID" value="PTB72984.1"/>
    <property type="molecule type" value="Genomic_DNA"/>
</dbReference>